<evidence type="ECO:0000256" key="2">
    <source>
        <dbReference type="ARBA" id="ARBA00022898"/>
    </source>
</evidence>
<evidence type="ECO:0000256" key="3">
    <source>
        <dbReference type="ARBA" id="ARBA00023235"/>
    </source>
</evidence>
<comment type="similarity">
    <text evidence="4">Belongs to the alanine racemase family.</text>
</comment>
<feature type="binding site" evidence="4 6">
    <location>
        <position position="307"/>
    </location>
    <ligand>
        <name>substrate</name>
    </ligand>
</feature>
<dbReference type="HAMAP" id="MF_01201">
    <property type="entry name" value="Ala_racemase"/>
    <property type="match status" value="1"/>
</dbReference>
<dbReference type="InterPro" id="IPR001608">
    <property type="entry name" value="Ala_racemase_N"/>
</dbReference>
<protein>
    <recommendedName>
        <fullName evidence="4">Alanine racemase</fullName>
        <ecNumber evidence="4">5.1.1.1</ecNumber>
    </recommendedName>
</protein>
<dbReference type="SUPFAM" id="SSF50621">
    <property type="entry name" value="Alanine racemase C-terminal domain-like"/>
    <property type="match status" value="1"/>
</dbReference>
<evidence type="ECO:0000256" key="5">
    <source>
        <dbReference type="PIRSR" id="PIRSR600821-50"/>
    </source>
</evidence>
<dbReference type="InterPro" id="IPR009006">
    <property type="entry name" value="Ala_racemase/Decarboxylase_C"/>
</dbReference>
<dbReference type="GO" id="GO:0030632">
    <property type="term" value="P:D-alanine biosynthetic process"/>
    <property type="evidence" value="ECO:0007669"/>
    <property type="project" value="UniProtKB-UniRule"/>
</dbReference>
<feature type="active site" description="Proton acceptor; specific for L-alanine" evidence="4">
    <location>
        <position position="259"/>
    </location>
</feature>
<reference evidence="8" key="1">
    <citation type="submission" date="2017-02" db="EMBL/GenBank/DDBJ databases">
        <title>Delving into the versatile metabolic prowess of the omnipresent phylum Bacteroidetes.</title>
        <authorList>
            <person name="Nobu M.K."/>
            <person name="Mei R."/>
            <person name="Narihiro T."/>
            <person name="Kuroda K."/>
            <person name="Liu W.-T."/>
        </authorList>
    </citation>
    <scope>NUCLEOTIDE SEQUENCE</scope>
    <source>
        <strain evidence="8">ADurb.Bin131</strain>
    </source>
</reference>
<comment type="catalytic activity">
    <reaction evidence="4">
        <text>L-alanine = D-alanine</text>
        <dbReference type="Rhea" id="RHEA:20249"/>
        <dbReference type="ChEBI" id="CHEBI:57416"/>
        <dbReference type="ChEBI" id="CHEBI:57972"/>
        <dbReference type="EC" id="5.1.1.1"/>
    </reaction>
</comment>
<dbReference type="Gene3D" id="2.40.37.10">
    <property type="entry name" value="Lyase, Ornithine Decarboxylase, Chain A, domain 1"/>
    <property type="match status" value="1"/>
</dbReference>
<dbReference type="Gene3D" id="3.20.20.10">
    <property type="entry name" value="Alanine racemase"/>
    <property type="match status" value="1"/>
</dbReference>
<evidence type="ECO:0000256" key="1">
    <source>
        <dbReference type="ARBA" id="ARBA00001933"/>
    </source>
</evidence>
<comment type="function">
    <text evidence="4">Catalyzes the interconversion of L-alanine and D-alanine. May also act on other amino acids.</text>
</comment>
<evidence type="ECO:0000313" key="8">
    <source>
        <dbReference type="EMBL" id="OQB74600.1"/>
    </source>
</evidence>
<sequence>MKKNERILEVDLDAISNNVRIIKKYTGKKLLACVKCDGYGLGAVPISKKIEPLVDWFGTATVEEGILLRKAGITRPILVLGPIRKDNIKNAISHRISITLPSQDFIDCIPLSENVSVHIKVDTGMGRIGIMPEDLYETVRRIKSRKNIKLEGIFSHLSDSENPDRKFALEQVRIFQDVLKQIPAKWRTTTHIANSGGIINVPESFKGFSMVRTGLLLYGVYPCLFLKTFKCLPSLKYAICGSTEILFVRNVDAGTRLSYGGRFVCQKETRIGIAGIGYGDGLSRALSNNFYMKCRDSLLPIRGNICMDQTILELNQNTEQGDRVVFLDSEISAEDMAEISHTVPHEILTRFGVSRMKKIYRG</sequence>
<comment type="pathway">
    <text evidence="4">Amino-acid biosynthesis; D-alanine biosynthesis; D-alanine from L-alanine: step 1/1.</text>
</comment>
<dbReference type="PANTHER" id="PTHR30511:SF0">
    <property type="entry name" value="ALANINE RACEMASE, CATABOLIC-RELATED"/>
    <property type="match status" value="1"/>
</dbReference>
<feature type="binding site" evidence="4 6">
    <location>
        <position position="127"/>
    </location>
    <ligand>
        <name>substrate</name>
    </ligand>
</feature>
<dbReference type="Pfam" id="PF01168">
    <property type="entry name" value="Ala_racemase_N"/>
    <property type="match status" value="1"/>
</dbReference>
<dbReference type="InterPro" id="IPR011079">
    <property type="entry name" value="Ala_racemase_C"/>
</dbReference>
<evidence type="ECO:0000259" key="7">
    <source>
        <dbReference type="SMART" id="SM01005"/>
    </source>
</evidence>
<evidence type="ECO:0000256" key="6">
    <source>
        <dbReference type="PIRSR" id="PIRSR600821-52"/>
    </source>
</evidence>
<dbReference type="SMART" id="SM01005">
    <property type="entry name" value="Ala_racemase_C"/>
    <property type="match status" value="1"/>
</dbReference>
<gene>
    <name evidence="8" type="primary">alr1</name>
    <name evidence="8" type="ORF">BWX89_00441</name>
</gene>
<dbReference type="PRINTS" id="PR00992">
    <property type="entry name" value="ALARACEMASE"/>
</dbReference>
<dbReference type="UniPathway" id="UPA00042">
    <property type="reaction ID" value="UER00497"/>
</dbReference>
<proteinExistence type="inferred from homology"/>
<feature type="active site" description="Proton acceptor; specific for D-alanine" evidence="4">
    <location>
        <position position="35"/>
    </location>
</feature>
<comment type="cofactor">
    <cofactor evidence="1 4 5">
        <name>pyridoxal 5'-phosphate</name>
        <dbReference type="ChEBI" id="CHEBI:597326"/>
    </cofactor>
</comment>
<dbReference type="Pfam" id="PF00842">
    <property type="entry name" value="Ala_racemase_C"/>
    <property type="match status" value="1"/>
</dbReference>
<dbReference type="InterPro" id="IPR000821">
    <property type="entry name" value="Ala_racemase"/>
</dbReference>
<feature type="domain" description="Alanine racemase C-terminal" evidence="7">
    <location>
        <begin position="238"/>
        <end position="361"/>
    </location>
</feature>
<dbReference type="NCBIfam" id="TIGR00492">
    <property type="entry name" value="alr"/>
    <property type="match status" value="1"/>
</dbReference>
<name>A0A1V6CCJ8_UNCT6</name>
<dbReference type="EMBL" id="MWDQ01000035">
    <property type="protein sequence ID" value="OQB74600.1"/>
    <property type="molecule type" value="Genomic_DNA"/>
</dbReference>
<keyword evidence="3 4" id="KW-0413">Isomerase</keyword>
<accession>A0A1V6CCJ8</accession>
<dbReference type="GO" id="GO:0008784">
    <property type="term" value="F:alanine racemase activity"/>
    <property type="evidence" value="ECO:0007669"/>
    <property type="project" value="UniProtKB-UniRule"/>
</dbReference>
<evidence type="ECO:0000256" key="4">
    <source>
        <dbReference type="HAMAP-Rule" id="MF_01201"/>
    </source>
</evidence>
<dbReference type="GO" id="GO:0005829">
    <property type="term" value="C:cytosol"/>
    <property type="evidence" value="ECO:0007669"/>
    <property type="project" value="TreeGrafter"/>
</dbReference>
<dbReference type="EC" id="5.1.1.1" evidence="4"/>
<organism evidence="8">
    <name type="scientific">candidate division TA06 bacterium ADurb.Bin131</name>
    <dbReference type="NCBI Taxonomy" id="1852827"/>
    <lineage>
        <taxon>Bacteria</taxon>
        <taxon>Bacteria division TA06</taxon>
    </lineage>
</organism>
<dbReference type="FunFam" id="3.20.20.10:FF:000002">
    <property type="entry name" value="Alanine racemase"/>
    <property type="match status" value="1"/>
</dbReference>
<dbReference type="Proteomes" id="UP000485562">
    <property type="component" value="Unassembled WGS sequence"/>
</dbReference>
<dbReference type="CDD" id="cd00430">
    <property type="entry name" value="PLPDE_III_AR"/>
    <property type="match status" value="1"/>
</dbReference>
<dbReference type="SUPFAM" id="SSF51419">
    <property type="entry name" value="PLP-binding barrel"/>
    <property type="match status" value="1"/>
</dbReference>
<dbReference type="InterPro" id="IPR029066">
    <property type="entry name" value="PLP-binding_barrel"/>
</dbReference>
<comment type="caution">
    <text evidence="8">The sequence shown here is derived from an EMBL/GenBank/DDBJ whole genome shotgun (WGS) entry which is preliminary data.</text>
</comment>
<feature type="modified residue" description="N6-(pyridoxal phosphate)lysine" evidence="4 5">
    <location>
        <position position="35"/>
    </location>
</feature>
<dbReference type="GO" id="GO:0030170">
    <property type="term" value="F:pyridoxal phosphate binding"/>
    <property type="evidence" value="ECO:0007669"/>
    <property type="project" value="UniProtKB-UniRule"/>
</dbReference>
<keyword evidence="2 4" id="KW-0663">Pyridoxal phosphate</keyword>
<dbReference type="AlphaFoldDB" id="A0A1V6CCJ8"/>
<dbReference type="PANTHER" id="PTHR30511">
    <property type="entry name" value="ALANINE RACEMASE"/>
    <property type="match status" value="1"/>
</dbReference>